<proteinExistence type="inferred from homology"/>
<accession>A0A4P8L2E5</accession>
<feature type="domain" description="UspA" evidence="2">
    <location>
        <begin position="3"/>
        <end position="151"/>
    </location>
</feature>
<feature type="domain" description="UspA" evidence="2">
    <location>
        <begin position="159"/>
        <end position="274"/>
    </location>
</feature>
<dbReference type="SUPFAM" id="SSF52402">
    <property type="entry name" value="Adenine nucleotide alpha hydrolases-like"/>
    <property type="match status" value="2"/>
</dbReference>
<name>A0A4P8L2E5_9BACT</name>
<protein>
    <submittedName>
        <fullName evidence="3">Universal stress protein</fullName>
    </submittedName>
</protein>
<reference evidence="3 4" key="1">
    <citation type="submission" date="2019-05" db="EMBL/GenBank/DDBJ databases">
        <title>The Complete Genome Sequence of the n-alkane-degrading Desulfoglaeba alkanexedens ALDC reveals multiple alkylsuccinate synthase gene clusters.</title>
        <authorList>
            <person name="Callaghan A.V."/>
            <person name="Davidova I.A."/>
            <person name="Duncan K.E."/>
            <person name="Morris B."/>
            <person name="McInerney M.J."/>
        </authorList>
    </citation>
    <scope>NUCLEOTIDE SEQUENCE [LARGE SCALE GENOMIC DNA]</scope>
    <source>
        <strain evidence="3 4">ALDC</strain>
    </source>
</reference>
<dbReference type="PANTHER" id="PTHR46268:SF6">
    <property type="entry name" value="UNIVERSAL STRESS PROTEIN UP12"/>
    <property type="match status" value="1"/>
</dbReference>
<dbReference type="Proteomes" id="UP000298602">
    <property type="component" value="Chromosome"/>
</dbReference>
<gene>
    <name evidence="3" type="ORF">FDQ92_07205</name>
</gene>
<dbReference type="InterPro" id="IPR006016">
    <property type="entry name" value="UspA"/>
</dbReference>
<dbReference type="RefSeq" id="WP_137423949.1">
    <property type="nucleotide sequence ID" value="NZ_CP040098.1"/>
</dbReference>
<dbReference type="Gene3D" id="3.40.50.12370">
    <property type="match status" value="1"/>
</dbReference>
<dbReference type="KEGG" id="dax:FDQ92_07205"/>
<sequence>MEKHLLLTVSDDTSCLYGARFVSTFFRMKSSLHLTLFYVAPPSSSPGAGRLPGTAPWSPKVSTSTLNLAEQALSGARDILCARGFSEEQVRTKLTVRSMGTVKDIIREARKGFYDAVILGRRGYALFENLLSSSMSRQILDHPIDFPVWICRQINPDRRHVLLCTDGSEPSLRMADHVGYMLNEDPDHRIILLHVAPHRAAGESEILETAEKMLLEHRLPPERIEKRLAVARNVSEAILAEAKTENCAVVAVGRGGTGGKGWLSGSCSSRLLKELDEGALWVSR</sequence>
<dbReference type="PANTHER" id="PTHR46268">
    <property type="entry name" value="STRESS RESPONSE PROTEIN NHAX"/>
    <property type="match status" value="1"/>
</dbReference>
<evidence type="ECO:0000313" key="3">
    <source>
        <dbReference type="EMBL" id="QCQ21980.1"/>
    </source>
</evidence>
<reference evidence="3 4" key="2">
    <citation type="submission" date="2019-05" db="EMBL/GenBank/DDBJ databases">
        <authorList>
            <person name="Suflita J.M."/>
            <person name="Marks C.R."/>
        </authorList>
    </citation>
    <scope>NUCLEOTIDE SEQUENCE [LARGE SCALE GENOMIC DNA]</scope>
    <source>
        <strain evidence="3 4">ALDC</strain>
    </source>
</reference>
<dbReference type="EMBL" id="CP040098">
    <property type="protein sequence ID" value="QCQ21980.1"/>
    <property type="molecule type" value="Genomic_DNA"/>
</dbReference>
<dbReference type="CDD" id="cd00293">
    <property type="entry name" value="USP-like"/>
    <property type="match status" value="2"/>
</dbReference>
<organism evidence="3 4">
    <name type="scientific">Desulfoglaeba alkanexedens ALDC</name>
    <dbReference type="NCBI Taxonomy" id="980445"/>
    <lineage>
        <taxon>Bacteria</taxon>
        <taxon>Pseudomonadati</taxon>
        <taxon>Thermodesulfobacteriota</taxon>
        <taxon>Syntrophobacteria</taxon>
        <taxon>Syntrophobacterales</taxon>
        <taxon>Syntrophobacteraceae</taxon>
        <taxon>Desulfoglaeba</taxon>
    </lineage>
</organism>
<comment type="similarity">
    <text evidence="1">Belongs to the universal stress protein A family.</text>
</comment>
<dbReference type="Pfam" id="PF00582">
    <property type="entry name" value="Usp"/>
    <property type="match status" value="2"/>
</dbReference>
<evidence type="ECO:0000256" key="1">
    <source>
        <dbReference type="ARBA" id="ARBA00008791"/>
    </source>
</evidence>
<keyword evidence="4" id="KW-1185">Reference proteome</keyword>
<evidence type="ECO:0000313" key="4">
    <source>
        <dbReference type="Proteomes" id="UP000298602"/>
    </source>
</evidence>
<dbReference type="OrthoDB" id="5430193at2"/>
<evidence type="ECO:0000259" key="2">
    <source>
        <dbReference type="Pfam" id="PF00582"/>
    </source>
</evidence>
<dbReference type="AlphaFoldDB" id="A0A4P8L2E5"/>